<dbReference type="RefSeq" id="WP_055213351.1">
    <property type="nucleotide sequence ID" value="NZ_CYXO01000002.1"/>
</dbReference>
<proteinExistence type="predicted"/>
<evidence type="ECO:0000313" key="1">
    <source>
        <dbReference type="EMBL" id="CUM75074.1"/>
    </source>
</evidence>
<protein>
    <submittedName>
        <fullName evidence="1">Uncharacterized protein</fullName>
    </submittedName>
</protein>
<dbReference type="Proteomes" id="UP000095597">
    <property type="component" value="Unassembled WGS sequence"/>
</dbReference>
<dbReference type="EMBL" id="CYXO01000002">
    <property type="protein sequence ID" value="CUM75074.1"/>
    <property type="molecule type" value="Genomic_DNA"/>
</dbReference>
<accession>A0A173RAQ6</accession>
<dbReference type="AlphaFoldDB" id="A0A173RAQ6"/>
<reference evidence="1 2" key="1">
    <citation type="submission" date="2015-09" db="EMBL/GenBank/DDBJ databases">
        <authorList>
            <consortium name="Pathogen Informatics"/>
        </authorList>
    </citation>
    <scope>NUCLEOTIDE SEQUENCE [LARGE SCALE GENOMIC DNA]</scope>
    <source>
        <strain evidence="1 2">2789STDY5834961</strain>
    </source>
</reference>
<gene>
    <name evidence="1" type="ORF">ERS852573_00346</name>
</gene>
<sequence length="301" mass="35316">MDNIFKRTSAHWVRYDKYEWKESTDGVLYLTPAKDAVMSLYNPIKEYEELVLTALGIGLDVMQKKASMEELKQRIQSFAEHFGLLGLMTALPTTPEFITYDAVYLPKNHFIKQETLSTEDYLAYFFPFDKISFVKKGRESMWNTDSREMFAVIMAIQDKPQAVLMSFQKEYAESYEWITMVFSDWAFTFVTSFLYYQDYDTLEEAERNVYRKGMECFGGIAPTYHIELLDKPTIVWDFHSLMLAIQMMFSFMITDENSTLKLCKHCGKIFVASRSNVQFCSPQCKNQHNVYKCRAKKEDSE</sequence>
<name>A0A173RAQ6_9FIRM</name>
<organism evidence="1 2">
    <name type="scientific">Dorea longicatena</name>
    <dbReference type="NCBI Taxonomy" id="88431"/>
    <lineage>
        <taxon>Bacteria</taxon>
        <taxon>Bacillati</taxon>
        <taxon>Bacillota</taxon>
        <taxon>Clostridia</taxon>
        <taxon>Lachnospirales</taxon>
        <taxon>Lachnospiraceae</taxon>
        <taxon>Dorea</taxon>
    </lineage>
</organism>
<evidence type="ECO:0000313" key="2">
    <source>
        <dbReference type="Proteomes" id="UP000095597"/>
    </source>
</evidence>
<dbReference type="OrthoDB" id="1747893at2"/>